<organism evidence="2 3">
    <name type="scientific">Elysia crispata</name>
    <name type="common">lettuce slug</name>
    <dbReference type="NCBI Taxonomy" id="231223"/>
    <lineage>
        <taxon>Eukaryota</taxon>
        <taxon>Metazoa</taxon>
        <taxon>Spiralia</taxon>
        <taxon>Lophotrochozoa</taxon>
        <taxon>Mollusca</taxon>
        <taxon>Gastropoda</taxon>
        <taxon>Heterobranchia</taxon>
        <taxon>Euthyneura</taxon>
        <taxon>Panpulmonata</taxon>
        <taxon>Sacoglossa</taxon>
        <taxon>Placobranchoidea</taxon>
        <taxon>Plakobranchidae</taxon>
        <taxon>Elysia</taxon>
    </lineage>
</organism>
<evidence type="ECO:0000256" key="1">
    <source>
        <dbReference type="SAM" id="MobiDB-lite"/>
    </source>
</evidence>
<dbReference type="PANTHER" id="PTHR10773">
    <property type="entry name" value="DNA-DIRECTED RNA POLYMERASES I, II, AND III SUBUNIT RPABC2"/>
    <property type="match status" value="1"/>
</dbReference>
<dbReference type="PANTHER" id="PTHR10773:SF19">
    <property type="match status" value="1"/>
</dbReference>
<evidence type="ECO:0000313" key="3">
    <source>
        <dbReference type="Proteomes" id="UP001283361"/>
    </source>
</evidence>
<name>A0AAE1ABC3_9GAST</name>
<sequence length="232" mass="26550">MSDCSDTSYTSQLSDSAGQSALTSPCPVTARQSRKRKRNVGDWKVNVNKRLRNAVESRHNTYLYNLEIGGEKVKVSKKMFLDTLDITDVVVFTALGKKTEIGTGGIEKRGKHTGRDKESEKDEPRQHINNMKSLYARKDSKREYLDSSLNLQKIYELYVDIRKKEGCTTPASESTYRSVFNFEFNLSFHRRMKDRCDICAGHENLLTGTDMPESRNYKARVKDNVKKDPCCL</sequence>
<keyword evidence="3" id="KW-1185">Reference proteome</keyword>
<comment type="caution">
    <text evidence="2">The sequence shown here is derived from an EMBL/GenBank/DDBJ whole genome shotgun (WGS) entry which is preliminary data.</text>
</comment>
<reference evidence="2" key="1">
    <citation type="journal article" date="2023" name="G3 (Bethesda)">
        <title>A reference genome for the long-term kleptoplast-retaining sea slug Elysia crispata morphotype clarki.</title>
        <authorList>
            <person name="Eastman K.E."/>
            <person name="Pendleton A.L."/>
            <person name="Shaikh M.A."/>
            <person name="Suttiyut T."/>
            <person name="Ogas R."/>
            <person name="Tomko P."/>
            <person name="Gavelis G."/>
            <person name="Widhalm J.R."/>
            <person name="Wisecaver J.H."/>
        </authorList>
    </citation>
    <scope>NUCLEOTIDE SEQUENCE</scope>
    <source>
        <strain evidence="2">ECLA1</strain>
    </source>
</reference>
<dbReference type="EMBL" id="JAWDGP010002247">
    <property type="protein sequence ID" value="KAK3784443.1"/>
    <property type="molecule type" value="Genomic_DNA"/>
</dbReference>
<evidence type="ECO:0000313" key="2">
    <source>
        <dbReference type="EMBL" id="KAK3784443.1"/>
    </source>
</evidence>
<accession>A0AAE1ABC3</accession>
<feature type="region of interest" description="Disordered" evidence="1">
    <location>
        <begin position="103"/>
        <end position="125"/>
    </location>
</feature>
<feature type="region of interest" description="Disordered" evidence="1">
    <location>
        <begin position="1"/>
        <end position="41"/>
    </location>
</feature>
<feature type="compositionally biased region" description="Polar residues" evidence="1">
    <location>
        <begin position="1"/>
        <end position="23"/>
    </location>
</feature>
<gene>
    <name evidence="2" type="ORF">RRG08_039444</name>
</gene>
<dbReference type="Proteomes" id="UP001283361">
    <property type="component" value="Unassembled WGS sequence"/>
</dbReference>
<feature type="compositionally biased region" description="Basic and acidic residues" evidence="1">
    <location>
        <begin position="113"/>
        <end position="125"/>
    </location>
</feature>
<proteinExistence type="predicted"/>
<protein>
    <submittedName>
        <fullName evidence="2">Uncharacterized protein</fullName>
    </submittedName>
</protein>
<dbReference type="AlphaFoldDB" id="A0AAE1ABC3"/>